<evidence type="ECO:0000313" key="1">
    <source>
        <dbReference type="EMBL" id="MCB8562365.1"/>
    </source>
</evidence>
<dbReference type="AlphaFoldDB" id="A0AAW4VRT2"/>
<sequence>MKKFSEDHGGVAIILIVIAVLLLIVGSVKGLDEGTGKVNGSGVASVVGNAYSNAIDKFKNSFDETLASGNVPTSGPNGEDLVSKTESQVGKYADIDGDGTVDGIIFADLLFGRSGKWENENRGKYSIPTITTSKEYYVSQNSYTNNLGGTAEVLSPTGKGNNRFYIMSLSDIDSNTHTWYAGAYDGGIEDYNIITSKEFCASKSNSITMIKKWNSSAYGNQNSMSKYTDV</sequence>
<dbReference type="RefSeq" id="WP_118306298.1">
    <property type="nucleotide sequence ID" value="NZ_JAJDKQ010000021.1"/>
</dbReference>
<protein>
    <recommendedName>
        <fullName evidence="3">EF-hand domain-containing protein</fullName>
    </recommendedName>
</protein>
<accession>A0AAW4VRT2</accession>
<comment type="caution">
    <text evidence="1">The sequence shown here is derived from an EMBL/GenBank/DDBJ whole genome shotgun (WGS) entry which is preliminary data.</text>
</comment>
<dbReference type="Proteomes" id="UP001197827">
    <property type="component" value="Unassembled WGS sequence"/>
</dbReference>
<organism evidence="1 2">
    <name type="scientific">Faecalibacillus intestinalis</name>
    <dbReference type="NCBI Taxonomy" id="1982626"/>
    <lineage>
        <taxon>Bacteria</taxon>
        <taxon>Bacillati</taxon>
        <taxon>Bacillota</taxon>
        <taxon>Erysipelotrichia</taxon>
        <taxon>Erysipelotrichales</taxon>
        <taxon>Coprobacillaceae</taxon>
        <taxon>Faecalibacillus</taxon>
    </lineage>
</organism>
<evidence type="ECO:0008006" key="3">
    <source>
        <dbReference type="Google" id="ProtNLM"/>
    </source>
</evidence>
<dbReference type="EMBL" id="JAJDKQ010000021">
    <property type="protein sequence ID" value="MCB8562365.1"/>
    <property type="molecule type" value="Genomic_DNA"/>
</dbReference>
<proteinExistence type="predicted"/>
<evidence type="ECO:0000313" key="2">
    <source>
        <dbReference type="Proteomes" id="UP001197827"/>
    </source>
</evidence>
<gene>
    <name evidence="1" type="ORF">LJD74_10195</name>
</gene>
<reference evidence="1" key="1">
    <citation type="submission" date="2021-10" db="EMBL/GenBank/DDBJ databases">
        <title>Collection of gut derived symbiotic bacterial strains cultured from healthy donors.</title>
        <authorList>
            <person name="Lin H."/>
            <person name="Littmann E."/>
            <person name="Kohout C."/>
            <person name="Pamer E.G."/>
        </authorList>
    </citation>
    <scope>NUCLEOTIDE SEQUENCE</scope>
    <source>
        <strain evidence="1">DFI.5.2</strain>
    </source>
</reference>
<name>A0AAW4VRT2_9FIRM</name>